<dbReference type="InterPro" id="IPR056923">
    <property type="entry name" value="Minor_tail_gp31_C"/>
</dbReference>
<organism evidence="2 3">
    <name type="scientific">Nocardia puris</name>
    <dbReference type="NCBI Taxonomy" id="208602"/>
    <lineage>
        <taxon>Bacteria</taxon>
        <taxon>Bacillati</taxon>
        <taxon>Actinomycetota</taxon>
        <taxon>Actinomycetes</taxon>
        <taxon>Mycobacteriales</taxon>
        <taxon>Nocardiaceae</taxon>
        <taxon>Nocardia</taxon>
    </lineage>
</organism>
<dbReference type="Pfam" id="PF24243">
    <property type="entry name" value="Phage_tail_C"/>
    <property type="match status" value="1"/>
</dbReference>
<feature type="domain" description="Minor tail protein gp31 C-terminal" evidence="1">
    <location>
        <begin position="110"/>
        <end position="134"/>
    </location>
</feature>
<keyword evidence="3" id="KW-1185">Reference proteome</keyword>
<comment type="caution">
    <text evidence="2">The sequence shown here is derived from an EMBL/GenBank/DDBJ whole genome shotgun (WGS) entry which is preliminary data.</text>
</comment>
<evidence type="ECO:0000313" key="2">
    <source>
        <dbReference type="EMBL" id="RBO87011.1"/>
    </source>
</evidence>
<evidence type="ECO:0000259" key="1">
    <source>
        <dbReference type="Pfam" id="PF24243"/>
    </source>
</evidence>
<name>A0A366DAC3_9NOCA</name>
<dbReference type="Proteomes" id="UP000252586">
    <property type="component" value="Unassembled WGS sequence"/>
</dbReference>
<dbReference type="STRING" id="1210090.GCA_001613185_01328"/>
<proteinExistence type="predicted"/>
<dbReference type="AlphaFoldDB" id="A0A366DAC3"/>
<sequence length="135" mass="14412">MTVISEPISSIAGADERTVFTFSALLLRESADGTGMVTTQLWHGQAVDGVLTTPDLDPGPAVVRVGAHEYRITIPDSETPVRLWPRIQEGLPVPPEQEAAAVRNGGGISRIQALTQTEYDAIPSPDSETLYLTTG</sequence>
<gene>
    <name evidence="2" type="ORF">DFR74_112188</name>
</gene>
<dbReference type="RefSeq" id="WP_067504927.1">
    <property type="nucleotide sequence ID" value="NZ_QNRE01000012.1"/>
</dbReference>
<protein>
    <recommendedName>
        <fullName evidence="1">Minor tail protein gp31 C-terminal domain-containing protein</fullName>
    </recommendedName>
</protein>
<evidence type="ECO:0000313" key="3">
    <source>
        <dbReference type="Proteomes" id="UP000252586"/>
    </source>
</evidence>
<accession>A0A366DAC3</accession>
<dbReference type="EMBL" id="QNRE01000012">
    <property type="protein sequence ID" value="RBO87011.1"/>
    <property type="molecule type" value="Genomic_DNA"/>
</dbReference>
<dbReference type="OrthoDB" id="4571845at2"/>
<reference evidence="2 3" key="1">
    <citation type="submission" date="2018-06" db="EMBL/GenBank/DDBJ databases">
        <title>Genomic Encyclopedia of Type Strains, Phase IV (KMG-IV): sequencing the most valuable type-strain genomes for metagenomic binning, comparative biology and taxonomic classification.</title>
        <authorList>
            <person name="Goeker M."/>
        </authorList>
    </citation>
    <scope>NUCLEOTIDE SEQUENCE [LARGE SCALE GENOMIC DNA]</scope>
    <source>
        <strain evidence="2 3">DSM 44599</strain>
    </source>
</reference>